<dbReference type="NCBIfam" id="NF040785">
    <property type="entry name" value="CD3324_fam"/>
    <property type="match status" value="1"/>
</dbReference>
<name>A0A168LER5_9BACL</name>
<dbReference type="InterPro" id="IPR052411">
    <property type="entry name" value="c-mor_Regulatory_Protein"/>
</dbReference>
<proteinExistence type="predicted"/>
<dbReference type="AlphaFoldDB" id="A0A168LER5"/>
<evidence type="ECO:0000313" key="2">
    <source>
        <dbReference type="Proteomes" id="UP000077355"/>
    </source>
</evidence>
<protein>
    <recommendedName>
        <fullName evidence="3">Mor transcription activator domain-containing protein</fullName>
    </recommendedName>
</protein>
<evidence type="ECO:0008006" key="3">
    <source>
        <dbReference type="Google" id="ProtNLM"/>
    </source>
</evidence>
<dbReference type="PANTHER" id="PTHR37812:SF1">
    <property type="entry name" value="MU-LIKE PROPHAGE FLUMU PROTEIN C"/>
    <property type="match status" value="1"/>
</dbReference>
<organism evidence="1 2">
    <name type="scientific">Paenibacillus antarcticus</name>
    <dbReference type="NCBI Taxonomy" id="253703"/>
    <lineage>
        <taxon>Bacteria</taxon>
        <taxon>Bacillati</taxon>
        <taxon>Bacillota</taxon>
        <taxon>Bacilli</taxon>
        <taxon>Bacillales</taxon>
        <taxon>Paenibacillaceae</taxon>
        <taxon>Paenibacillus</taxon>
    </lineage>
</organism>
<dbReference type="PANTHER" id="PTHR37812">
    <property type="entry name" value="MU-LIKE PROPHAGE FLUMU PROTEIN C"/>
    <property type="match status" value="1"/>
</dbReference>
<gene>
    <name evidence="1" type="ORF">PBAT_18455</name>
</gene>
<dbReference type="EMBL" id="LVJI01000029">
    <property type="protein sequence ID" value="OAB43291.1"/>
    <property type="molecule type" value="Genomic_DNA"/>
</dbReference>
<dbReference type="Proteomes" id="UP000077355">
    <property type="component" value="Unassembled WGS sequence"/>
</dbReference>
<dbReference type="Gene3D" id="1.10.10.60">
    <property type="entry name" value="Homeodomain-like"/>
    <property type="match status" value="1"/>
</dbReference>
<dbReference type="InterPro" id="IPR049739">
    <property type="entry name" value="YraL-like"/>
</dbReference>
<keyword evidence="2" id="KW-1185">Reference proteome</keyword>
<accession>A0A168LER5</accession>
<reference evidence="1 2" key="1">
    <citation type="submission" date="2016-03" db="EMBL/GenBank/DDBJ databases">
        <title>Draft genome sequence of Paenibacillus antarcticus CECT 5836.</title>
        <authorList>
            <person name="Shin S.-K."/>
            <person name="Yi H."/>
        </authorList>
    </citation>
    <scope>NUCLEOTIDE SEQUENCE [LARGE SCALE GENOMIC DNA]</scope>
    <source>
        <strain evidence="1 2">CECT 5836</strain>
    </source>
</reference>
<evidence type="ECO:0000313" key="1">
    <source>
        <dbReference type="EMBL" id="OAB43291.1"/>
    </source>
</evidence>
<dbReference type="RefSeq" id="WP_068651668.1">
    <property type="nucleotide sequence ID" value="NZ_CP043611.1"/>
</dbReference>
<dbReference type="InterPro" id="IPR009057">
    <property type="entry name" value="Homeodomain-like_sf"/>
</dbReference>
<sequence length="89" mass="10380">MKYINAETLLPEDLLKEIQKYVQGRMVYIPNSEGSRKKWGEKSGNRNYLILRNSQIRQKFGEGSNIDQLSELFSLSHDSIKKIVYSKNN</sequence>
<comment type="caution">
    <text evidence="1">The sequence shown here is derived from an EMBL/GenBank/DDBJ whole genome shotgun (WGS) entry which is preliminary data.</text>
</comment>
<dbReference type="SUPFAM" id="SSF46689">
    <property type="entry name" value="Homeodomain-like"/>
    <property type="match status" value="1"/>
</dbReference>
<dbReference type="OrthoDB" id="9800398at2"/>